<reference evidence="1" key="2">
    <citation type="journal article" date="2015" name="Data Brief">
        <title>Shoot transcriptome of the giant reed, Arundo donax.</title>
        <authorList>
            <person name="Barrero R.A."/>
            <person name="Guerrero F.D."/>
            <person name="Moolhuijzen P."/>
            <person name="Goolsby J.A."/>
            <person name="Tidwell J."/>
            <person name="Bellgard S.E."/>
            <person name="Bellgard M.I."/>
        </authorList>
    </citation>
    <scope>NUCLEOTIDE SEQUENCE</scope>
    <source>
        <tissue evidence="1">Shoot tissue taken approximately 20 cm above the soil surface</tissue>
    </source>
</reference>
<accession>A0A0A8YWR2</accession>
<protein>
    <submittedName>
        <fullName evidence="1">Uncharacterized protein</fullName>
    </submittedName>
</protein>
<reference evidence="1" key="1">
    <citation type="submission" date="2014-09" db="EMBL/GenBank/DDBJ databases">
        <authorList>
            <person name="Magalhaes I.L.F."/>
            <person name="Oliveira U."/>
            <person name="Santos F.R."/>
            <person name="Vidigal T.H.D.A."/>
            <person name="Brescovit A.D."/>
            <person name="Santos A.J."/>
        </authorList>
    </citation>
    <scope>NUCLEOTIDE SEQUENCE</scope>
    <source>
        <tissue evidence="1">Shoot tissue taken approximately 20 cm above the soil surface</tissue>
    </source>
</reference>
<evidence type="ECO:0000313" key="1">
    <source>
        <dbReference type="EMBL" id="JAD28940.1"/>
    </source>
</evidence>
<proteinExistence type="predicted"/>
<dbReference type="EMBL" id="GBRH01268955">
    <property type="protein sequence ID" value="JAD28940.1"/>
    <property type="molecule type" value="Transcribed_RNA"/>
</dbReference>
<dbReference type="AlphaFoldDB" id="A0A0A8YWR2"/>
<name>A0A0A8YWR2_ARUDO</name>
<sequence length="43" mass="4990">MNISLYSFSILPRPKKHFSIQFINVNKDSTNKMLIVVSSHLLQ</sequence>
<organism evidence="1">
    <name type="scientific">Arundo donax</name>
    <name type="common">Giant reed</name>
    <name type="synonym">Donax arundinaceus</name>
    <dbReference type="NCBI Taxonomy" id="35708"/>
    <lineage>
        <taxon>Eukaryota</taxon>
        <taxon>Viridiplantae</taxon>
        <taxon>Streptophyta</taxon>
        <taxon>Embryophyta</taxon>
        <taxon>Tracheophyta</taxon>
        <taxon>Spermatophyta</taxon>
        <taxon>Magnoliopsida</taxon>
        <taxon>Liliopsida</taxon>
        <taxon>Poales</taxon>
        <taxon>Poaceae</taxon>
        <taxon>PACMAD clade</taxon>
        <taxon>Arundinoideae</taxon>
        <taxon>Arundineae</taxon>
        <taxon>Arundo</taxon>
    </lineage>
</organism>